<gene>
    <name evidence="1" type="ORF">MtrunA17_Chr1g0149691</name>
</gene>
<dbReference type="EMBL" id="PSQE01000001">
    <property type="protein sequence ID" value="RHN76970.1"/>
    <property type="molecule type" value="Genomic_DNA"/>
</dbReference>
<accession>A0A396JFI6</accession>
<evidence type="ECO:0000313" key="1">
    <source>
        <dbReference type="EMBL" id="RHN76970.1"/>
    </source>
</evidence>
<dbReference type="Gramene" id="rna369">
    <property type="protein sequence ID" value="RHN76970.1"/>
    <property type="gene ID" value="gene369"/>
</dbReference>
<reference evidence="1" key="1">
    <citation type="journal article" date="2018" name="Nat. Plants">
        <title>Whole-genome landscape of Medicago truncatula symbiotic genes.</title>
        <authorList>
            <person name="Pecrix Y."/>
            <person name="Gamas P."/>
            <person name="Carrere S."/>
        </authorList>
    </citation>
    <scope>NUCLEOTIDE SEQUENCE</scope>
    <source>
        <tissue evidence="1">Leaves</tissue>
    </source>
</reference>
<dbReference type="AlphaFoldDB" id="A0A396JFI6"/>
<comment type="caution">
    <text evidence="1">The sequence shown here is derived from an EMBL/GenBank/DDBJ whole genome shotgun (WGS) entry which is preliminary data.</text>
</comment>
<organism evidence="1">
    <name type="scientific">Medicago truncatula</name>
    <name type="common">Barrel medic</name>
    <name type="synonym">Medicago tribuloides</name>
    <dbReference type="NCBI Taxonomy" id="3880"/>
    <lineage>
        <taxon>Eukaryota</taxon>
        <taxon>Viridiplantae</taxon>
        <taxon>Streptophyta</taxon>
        <taxon>Embryophyta</taxon>
        <taxon>Tracheophyta</taxon>
        <taxon>Spermatophyta</taxon>
        <taxon>Magnoliopsida</taxon>
        <taxon>eudicotyledons</taxon>
        <taxon>Gunneridae</taxon>
        <taxon>Pentapetalae</taxon>
        <taxon>rosids</taxon>
        <taxon>fabids</taxon>
        <taxon>Fabales</taxon>
        <taxon>Fabaceae</taxon>
        <taxon>Papilionoideae</taxon>
        <taxon>50 kb inversion clade</taxon>
        <taxon>NPAAA clade</taxon>
        <taxon>Hologalegina</taxon>
        <taxon>IRL clade</taxon>
        <taxon>Trifolieae</taxon>
        <taxon>Medicago</taxon>
    </lineage>
</organism>
<name>A0A396JFI6_MEDTR</name>
<proteinExistence type="predicted"/>
<sequence length="136" mass="15238">MLHSLIQTVDIKKSMHLKLCLKFIDTFVLRLLTRQAYCFRLSVMFHREVVDNLSMELPKAVSKFAGISSSSLDMAISIIDQFIVKCGPEYMLFVLCYQTLGEASKAISAAACIIPPLSEISKGNFTVKFFNSGYNV</sequence>
<protein>
    <submittedName>
        <fullName evidence="1">Uncharacterized protein</fullName>
    </submittedName>
</protein>
<dbReference type="Proteomes" id="UP000265566">
    <property type="component" value="Chromosome 1"/>
</dbReference>